<dbReference type="KEGG" id="pan:PODANSg7627"/>
<evidence type="ECO:0000256" key="1">
    <source>
        <dbReference type="SAM" id="Coils"/>
    </source>
</evidence>
<protein>
    <submittedName>
        <fullName evidence="2">Podospora anserina S mat+ genomic DNA chromosome 6, supercontig 2</fullName>
    </submittedName>
</protein>
<reference evidence="2" key="2">
    <citation type="submission" date="2008-07" db="EMBL/GenBank/DDBJ databases">
        <authorList>
            <person name="Genoscope - CEA"/>
        </authorList>
    </citation>
    <scope>NUCLEOTIDE SEQUENCE</scope>
    <source>
        <strain evidence="2">S mat+</strain>
    </source>
</reference>
<reference evidence="2" key="1">
    <citation type="journal article" date="2008" name="Genome Biol.">
        <title>The genome sequence of the model ascomycete fungus Podospora anserina.</title>
        <authorList>
            <person name="Espagne E."/>
            <person name="Lespinet O."/>
            <person name="Malagnac F."/>
            <person name="Da Silva C."/>
            <person name="Jaillon O."/>
            <person name="Porcel B.M."/>
            <person name="Couloux A."/>
            <person name="Aury J.-M."/>
            <person name="Segurens B."/>
            <person name="Poulain J."/>
            <person name="Anthouard V."/>
            <person name="Grossetete S."/>
            <person name="Khalili H."/>
            <person name="Coppin E."/>
            <person name="Dequard-Chablat M."/>
            <person name="Picard M."/>
            <person name="Contamine V."/>
            <person name="Arnaise S."/>
            <person name="Bourdais A."/>
            <person name="Berteaux-Lecellier V."/>
            <person name="Gautheret D."/>
            <person name="de Vries R.P."/>
            <person name="Battaglia E."/>
            <person name="Coutinho P.M."/>
            <person name="Danchin E.G.J."/>
            <person name="Henrissat B."/>
            <person name="El Khoury R."/>
            <person name="Sainsard-Chanet A."/>
            <person name="Boivin A."/>
            <person name="Pinan-Lucarre B."/>
            <person name="Sellem C.H."/>
            <person name="Debuchy R."/>
            <person name="Wincker P."/>
            <person name="Weissenbach J."/>
            <person name="Silar P."/>
        </authorList>
    </citation>
    <scope>NUCLEOTIDE SEQUENCE [LARGE SCALE GENOMIC DNA]</scope>
    <source>
        <strain evidence="2">S mat+</strain>
    </source>
</reference>
<dbReference type="EMBL" id="CU638744">
    <property type="protein sequence ID" value="CAP71724.1"/>
    <property type="molecule type" value="Genomic_DNA"/>
</dbReference>
<dbReference type="PANTHER" id="PTHR33488">
    <property type="entry name" value="ZGC:162509"/>
    <property type="match status" value="1"/>
</dbReference>
<name>B2B3N8_PODAN</name>
<dbReference type="AlphaFoldDB" id="B2B3N8"/>
<keyword evidence="1" id="KW-0175">Coiled coil</keyword>
<organism evidence="2">
    <name type="scientific">Podospora anserina (strain S / ATCC MYA-4624 / DSM 980 / FGSC 10383)</name>
    <name type="common">Pleurage anserina</name>
    <dbReference type="NCBI Taxonomy" id="515849"/>
    <lineage>
        <taxon>Eukaryota</taxon>
        <taxon>Fungi</taxon>
        <taxon>Dikarya</taxon>
        <taxon>Ascomycota</taxon>
        <taxon>Pezizomycotina</taxon>
        <taxon>Sordariomycetes</taxon>
        <taxon>Sordariomycetidae</taxon>
        <taxon>Sordariales</taxon>
        <taxon>Podosporaceae</taxon>
        <taxon>Podospora</taxon>
        <taxon>Podospora anserina</taxon>
    </lineage>
</organism>
<feature type="non-terminal residue" evidence="2">
    <location>
        <position position="1"/>
    </location>
</feature>
<proteinExistence type="predicted"/>
<accession>B2B3N8</accession>
<dbReference type="RefSeq" id="XP_001910588.1">
    <property type="nucleotide sequence ID" value="XM_001910553.1"/>
</dbReference>
<dbReference type="VEuPathDB" id="FungiDB:PODANS_6_6800"/>
<feature type="coiled-coil region" evidence="1">
    <location>
        <begin position="246"/>
        <end position="273"/>
    </location>
</feature>
<dbReference type="GeneID" id="6194609"/>
<dbReference type="OrthoDB" id="5406275at2759"/>
<evidence type="ECO:0000313" key="2">
    <source>
        <dbReference type="EMBL" id="CAP71724.1"/>
    </source>
</evidence>
<gene>
    <name evidence="2" type="ORF">PODANS_6_6800</name>
</gene>
<sequence>FQNSTTASFRVYICFFTPFGFTMAQSALLEVRQIQNDKLTSEYRGKLSNQFVDELKCSTLFQADWSELISAAPTALSLMGSLWVAAADPMAEKISMAKCMPTDGFRYMTKRAEPTLRSCLVDGIQTLSPKLRRLYVANRMQSATTVDERPSPKQIPMVFKRLGPCTKGEEELEDFRDALDAFNKDAKRCAALATETREAFTKWGLMVGELNACTEAESGRASIQKDAIKIDEDVARVRAQFERIQEKTAVEEVKAAEVALKRAEKRLDTAIDKIPGPLENLVTGIVNGYVSAIPTIVSAAIPAIMASVSPVGAMTSAISSVKQGVGAVFPGGHAGAVPESAITAPAVLRDPSYAAAIAIRDLVNHYYEYLGGETGEFDQSKFVEHEEAGAQGIPQGVSYFLGTLEGQQAQLESTNTAANKKMQAVFSTLIKVTKDIRTHLREGENGMSDARLPADSLRKWKKSVKKAQQDVLRLSVAGNTASSTNVPNPFANIKVNPVDTSAQTAQLNSAMQAVQLAQSAADAKQDAYDSALIKQARTAAMMVEIQQKLTRLQAQGRTLEEIKSVLRSCISILVDLTVQIAKIEQFFTMLSTVIDEIILVRAAEFTTEMGKAGRRAKVNGRLKVDDLSKQTIYTATLQLKGYFSVLQDISSMYNRVDKPHVRDGLDLCSELSKGAALGNGTMEMQDRLTRYMEGSGAAVARIVKEKQEELTLGLRRRIDQAAKTALEMERAISSHGLVVDQEAKHAIQAGAETAKEDAKKQIEAAMWAGERDSSEEIDGNDW</sequence>
<dbReference type="HOGENOM" id="CLU_021167_0_0_1"/>
<dbReference type="PANTHER" id="PTHR33488:SF2">
    <property type="entry name" value="EARLY ENDOSOME ANTIGEN 1-LIKE"/>
    <property type="match status" value="1"/>
</dbReference>